<dbReference type="Proteomes" id="UP001183585">
    <property type="component" value="Unassembled WGS sequence"/>
</dbReference>
<name>A0ABU2CS80_9MICO</name>
<evidence type="ECO:0000256" key="1">
    <source>
        <dbReference type="ARBA" id="ARBA00010013"/>
    </source>
</evidence>
<dbReference type="Gene3D" id="2.60.40.2480">
    <property type="entry name" value="Periplasmic metal-binding protein Tp34-type"/>
    <property type="match status" value="1"/>
</dbReference>
<feature type="compositionally biased region" description="Pro residues" evidence="3">
    <location>
        <begin position="1"/>
        <end position="11"/>
    </location>
</feature>
<evidence type="ECO:0000256" key="3">
    <source>
        <dbReference type="SAM" id="MobiDB-lite"/>
    </source>
</evidence>
<dbReference type="Pfam" id="PF10634">
    <property type="entry name" value="Iron_transport"/>
    <property type="match status" value="1"/>
</dbReference>
<evidence type="ECO:0000313" key="5">
    <source>
        <dbReference type="Proteomes" id="UP001183585"/>
    </source>
</evidence>
<keyword evidence="2" id="KW-0732">Signal</keyword>
<evidence type="ECO:0008006" key="6">
    <source>
        <dbReference type="Google" id="ProtNLM"/>
    </source>
</evidence>
<reference evidence="4 5" key="1">
    <citation type="submission" date="2023-07" db="EMBL/GenBank/DDBJ databases">
        <title>Sequencing the genomes of 1000 actinobacteria strains.</title>
        <authorList>
            <person name="Klenk H.-P."/>
        </authorList>
    </citation>
    <scope>NUCLEOTIDE SEQUENCE [LARGE SCALE GENOMIC DNA]</scope>
    <source>
        <strain evidence="4 5">DSM 45554</strain>
    </source>
</reference>
<evidence type="ECO:0000313" key="4">
    <source>
        <dbReference type="EMBL" id="MDR7384194.1"/>
    </source>
</evidence>
<dbReference type="InterPro" id="IPR038482">
    <property type="entry name" value="Tp34-type_sf"/>
</dbReference>
<dbReference type="InterPro" id="IPR018470">
    <property type="entry name" value="Metal-bd_Tp34-typ"/>
</dbReference>
<comment type="similarity">
    <text evidence="1">Belongs to the UPF0423 family.</text>
</comment>
<accession>A0ABU2CS80</accession>
<sequence length="191" mass="20879">MTTAPSTPPTDPSSSEATERQLQLGAAQGEAYRKALDHMAQDVAKAGGTQQAGDYLIGYAIEDAEGMYHLEDGELVWHNPGDTNAHVEVVVCDATDGRFVPGLDVSATLVTPGGQELGPFPQELVWHPMLYHYARNWELPEDGDYTLRVHVEPPTFMRHDEINGRRFAAPVDAEFTGVRIERGSEPVDPPA</sequence>
<protein>
    <recommendedName>
        <fullName evidence="6">Fe2+ transport protein</fullName>
    </recommendedName>
</protein>
<proteinExistence type="inferred from homology"/>
<dbReference type="EMBL" id="JAVDYE010000001">
    <property type="protein sequence ID" value="MDR7384194.1"/>
    <property type="molecule type" value="Genomic_DNA"/>
</dbReference>
<organism evidence="4 5">
    <name type="scientific">Promicromonospora iranensis</name>
    <dbReference type="NCBI Taxonomy" id="1105144"/>
    <lineage>
        <taxon>Bacteria</taxon>
        <taxon>Bacillati</taxon>
        <taxon>Actinomycetota</taxon>
        <taxon>Actinomycetes</taxon>
        <taxon>Micrococcales</taxon>
        <taxon>Promicromonosporaceae</taxon>
        <taxon>Promicromonospora</taxon>
    </lineage>
</organism>
<comment type="caution">
    <text evidence="4">The sequence shown here is derived from an EMBL/GenBank/DDBJ whole genome shotgun (WGS) entry which is preliminary data.</text>
</comment>
<feature type="region of interest" description="Disordered" evidence="3">
    <location>
        <begin position="1"/>
        <end position="26"/>
    </location>
</feature>
<evidence type="ECO:0000256" key="2">
    <source>
        <dbReference type="ARBA" id="ARBA00022729"/>
    </source>
</evidence>
<dbReference type="RefSeq" id="WP_274996040.1">
    <property type="nucleotide sequence ID" value="NZ_JAJQQP010000011.1"/>
</dbReference>
<gene>
    <name evidence="4" type="ORF">J2S48_003709</name>
</gene>
<keyword evidence="5" id="KW-1185">Reference proteome</keyword>